<accession>A0ABW2SGA1</accession>
<reference evidence="3" key="1">
    <citation type="journal article" date="2019" name="Int. J. Syst. Evol. Microbiol.">
        <title>The Global Catalogue of Microorganisms (GCM) 10K type strain sequencing project: providing services to taxonomists for standard genome sequencing and annotation.</title>
        <authorList>
            <consortium name="The Broad Institute Genomics Platform"/>
            <consortium name="The Broad Institute Genome Sequencing Center for Infectious Disease"/>
            <person name="Wu L."/>
            <person name="Ma J."/>
        </authorList>
    </citation>
    <scope>NUCLEOTIDE SEQUENCE [LARGE SCALE GENOMIC DNA]</scope>
    <source>
        <strain evidence="3">CCUG 53903</strain>
    </source>
</reference>
<keyword evidence="3" id="KW-1185">Reference proteome</keyword>
<proteinExistence type="predicted"/>
<organism evidence="2 3">
    <name type="scientific">Hydrogenophaga defluvii</name>
    <dbReference type="NCBI Taxonomy" id="249410"/>
    <lineage>
        <taxon>Bacteria</taxon>
        <taxon>Pseudomonadati</taxon>
        <taxon>Pseudomonadota</taxon>
        <taxon>Betaproteobacteria</taxon>
        <taxon>Burkholderiales</taxon>
        <taxon>Comamonadaceae</taxon>
        <taxon>Hydrogenophaga</taxon>
    </lineage>
</organism>
<evidence type="ECO:0008006" key="4">
    <source>
        <dbReference type="Google" id="ProtNLM"/>
    </source>
</evidence>
<gene>
    <name evidence="2" type="ORF">ACFQU0_17805</name>
</gene>
<evidence type="ECO:0000256" key="1">
    <source>
        <dbReference type="SAM" id="Phobius"/>
    </source>
</evidence>
<sequence length="150" mass="16453">MTIRLRRRVLWIVFAIVVDLFYSSLIGLHKTHMRHSTSAKSPHQTRALVGHSLSQRGWSRDGVADVFIREIGYGMDRKLLRVALVEDAMGDIELVGTVPGAHVIRGRIDRGVDALAGAAGFAHDLVLSVGQKLARDVLNARQASPSVQSH</sequence>
<keyword evidence="1" id="KW-0812">Transmembrane</keyword>
<name>A0ABW2SGA1_9BURK</name>
<protein>
    <recommendedName>
        <fullName evidence="4">BON domain-containing protein</fullName>
    </recommendedName>
</protein>
<dbReference type="EMBL" id="JBHTBZ010000062">
    <property type="protein sequence ID" value="MFC7462285.1"/>
    <property type="molecule type" value="Genomic_DNA"/>
</dbReference>
<keyword evidence="1" id="KW-0472">Membrane</keyword>
<keyword evidence="1" id="KW-1133">Transmembrane helix</keyword>
<evidence type="ECO:0000313" key="2">
    <source>
        <dbReference type="EMBL" id="MFC7462285.1"/>
    </source>
</evidence>
<comment type="caution">
    <text evidence="2">The sequence shown here is derived from an EMBL/GenBank/DDBJ whole genome shotgun (WGS) entry which is preliminary data.</text>
</comment>
<feature type="transmembrane region" description="Helical" evidence="1">
    <location>
        <begin position="9"/>
        <end position="28"/>
    </location>
</feature>
<evidence type="ECO:0000313" key="3">
    <source>
        <dbReference type="Proteomes" id="UP001596457"/>
    </source>
</evidence>
<dbReference type="Proteomes" id="UP001596457">
    <property type="component" value="Unassembled WGS sequence"/>
</dbReference>
<dbReference type="RefSeq" id="WP_382203077.1">
    <property type="nucleotide sequence ID" value="NZ_JBHTBZ010000062.1"/>
</dbReference>